<evidence type="ECO:0000313" key="3">
    <source>
        <dbReference type="Proteomes" id="UP000811545"/>
    </source>
</evidence>
<dbReference type="AlphaFoldDB" id="A0A9E2BJ40"/>
<dbReference type="EMBL" id="QLTW01000184">
    <property type="protein sequence ID" value="MBT9145821.1"/>
    <property type="molecule type" value="Genomic_DNA"/>
</dbReference>
<comment type="caution">
    <text evidence="2">The sequence shown here is derived from an EMBL/GenBank/DDBJ whole genome shotgun (WGS) entry which is preliminary data.</text>
</comment>
<name>A0A9E2BJ40_PSYF1</name>
<organism evidence="2 3">
    <name type="scientific">Psychracetigena formicireducens</name>
    <dbReference type="NCBI Taxonomy" id="2986056"/>
    <lineage>
        <taxon>Bacteria</taxon>
        <taxon>Bacillati</taxon>
        <taxon>Candidatus Lithacetigenota</taxon>
        <taxon>Candidatus Psychracetigena</taxon>
    </lineage>
</organism>
<dbReference type="InterPro" id="IPR021778">
    <property type="entry name" value="Se/S_carrier-like"/>
</dbReference>
<dbReference type="Proteomes" id="UP000811545">
    <property type="component" value="Unassembled WGS sequence"/>
</dbReference>
<feature type="domain" description="Putative Se/S carrier protein-like" evidence="1">
    <location>
        <begin position="2"/>
        <end position="61"/>
    </location>
</feature>
<reference evidence="2 3" key="1">
    <citation type="journal article" date="2021" name="bioRxiv">
        <title>Unique metabolic strategies in Hadean analogues reveal hints for primordial physiology.</title>
        <authorList>
            <person name="Nobu M.K."/>
            <person name="Nakai R."/>
            <person name="Tamazawa S."/>
            <person name="Mori H."/>
            <person name="Toyoda A."/>
            <person name="Ijiri A."/>
            <person name="Suzuki S."/>
            <person name="Kurokawa K."/>
            <person name="Kamagata Y."/>
            <person name="Tamaki H."/>
        </authorList>
    </citation>
    <scope>NUCLEOTIDE SEQUENCE [LARGE SCALE GENOMIC DNA]</scope>
    <source>
        <strain evidence="2">BS525</strain>
    </source>
</reference>
<accession>A0A9E2BJ40</accession>
<evidence type="ECO:0000313" key="2">
    <source>
        <dbReference type="EMBL" id="MBT9145821.1"/>
    </source>
</evidence>
<protein>
    <recommendedName>
        <fullName evidence="1">Putative Se/S carrier protein-like domain-containing protein</fullName>
    </recommendedName>
</protein>
<evidence type="ECO:0000259" key="1">
    <source>
        <dbReference type="Pfam" id="PF11823"/>
    </source>
</evidence>
<gene>
    <name evidence="2" type="ORF">DDT42_01698</name>
</gene>
<dbReference type="Pfam" id="PF11823">
    <property type="entry name" value="Se_S_carrier"/>
    <property type="match status" value="1"/>
</dbReference>
<sequence>MNEALRATTLLKERGWEVELVKAPYELSAGCDDLAVEFSLSDGAGMFKFLESRNIPPLKVVEKCED</sequence>
<proteinExistence type="predicted"/>